<dbReference type="Gene3D" id="3.40.1350.10">
    <property type="match status" value="1"/>
</dbReference>
<evidence type="ECO:0000259" key="1">
    <source>
        <dbReference type="Pfam" id="PF01878"/>
    </source>
</evidence>
<dbReference type="RefSeq" id="WP_179718569.1">
    <property type="nucleotide sequence ID" value="NZ_JACBZT010000001.1"/>
</dbReference>
<protein>
    <recommendedName>
        <fullName evidence="1">EVE domain-containing protein</fullName>
    </recommendedName>
</protein>
<dbReference type="Gene3D" id="3.10.590.10">
    <property type="entry name" value="ph1033 like domains"/>
    <property type="match status" value="1"/>
</dbReference>
<dbReference type="InterPro" id="IPR002740">
    <property type="entry name" value="EVE_domain"/>
</dbReference>
<keyword evidence="3" id="KW-1185">Reference proteome</keyword>
<dbReference type="AlphaFoldDB" id="A0A853CM18"/>
<dbReference type="InterPro" id="IPR011856">
    <property type="entry name" value="tRNA_endonuc-like_dom_sf"/>
</dbReference>
<dbReference type="Proteomes" id="UP000541969">
    <property type="component" value="Unassembled WGS sequence"/>
</dbReference>
<organism evidence="2 3">
    <name type="scientific">Petropleomorpha daqingensis</name>
    <dbReference type="NCBI Taxonomy" id="2026353"/>
    <lineage>
        <taxon>Bacteria</taxon>
        <taxon>Bacillati</taxon>
        <taxon>Actinomycetota</taxon>
        <taxon>Actinomycetes</taxon>
        <taxon>Geodermatophilales</taxon>
        <taxon>Geodermatophilaceae</taxon>
        <taxon>Petropleomorpha</taxon>
    </lineage>
</organism>
<sequence length="317" mass="35934">MRWIERLRRNGAQRRTGAGSATPTAGQTWLWVTGPEFYLDDGGRDRADLDPASFDGPRGWWTCHSDTRFGDVALLYRARQRKDIAYLVRAESDAYPLSAGDGLPGRNTHGCDYTVVKKFSRPLSIEAMRADPSLAEWAALKINFNGSVHRVPPAIWKRLLDRLTNRRPEEVRSAIEHRARELEDELALEQYLVNNGDIWRKLGYSLELRDQQRRWADRTRADLVYWDKAGGQYVVVELKARTVNGDTVGQVLRYMANARDELAGGRPTKGIVVGADLGKWGKSLLEEHPEVAFVSHDDLGASVVRRRTKRTRLPNVS</sequence>
<dbReference type="GO" id="GO:0003676">
    <property type="term" value="F:nucleic acid binding"/>
    <property type="evidence" value="ECO:0007669"/>
    <property type="project" value="InterPro"/>
</dbReference>
<feature type="domain" description="EVE" evidence="1">
    <location>
        <begin position="68"/>
        <end position="160"/>
    </location>
</feature>
<dbReference type="SUPFAM" id="SSF88697">
    <property type="entry name" value="PUA domain-like"/>
    <property type="match status" value="1"/>
</dbReference>
<evidence type="ECO:0000313" key="3">
    <source>
        <dbReference type="Proteomes" id="UP000541969"/>
    </source>
</evidence>
<gene>
    <name evidence="2" type="ORF">GGQ55_003311</name>
</gene>
<accession>A0A853CM18</accession>
<dbReference type="InterPro" id="IPR015947">
    <property type="entry name" value="PUA-like_sf"/>
</dbReference>
<name>A0A853CM18_9ACTN</name>
<proteinExistence type="predicted"/>
<dbReference type="EMBL" id="JACBZT010000001">
    <property type="protein sequence ID" value="NYJ07033.1"/>
    <property type="molecule type" value="Genomic_DNA"/>
</dbReference>
<comment type="caution">
    <text evidence="2">The sequence shown here is derived from an EMBL/GenBank/DDBJ whole genome shotgun (WGS) entry which is preliminary data.</text>
</comment>
<evidence type="ECO:0000313" key="2">
    <source>
        <dbReference type="EMBL" id="NYJ07033.1"/>
    </source>
</evidence>
<dbReference type="Pfam" id="PF01878">
    <property type="entry name" value="EVE"/>
    <property type="match status" value="1"/>
</dbReference>
<reference evidence="2 3" key="1">
    <citation type="submission" date="2020-07" db="EMBL/GenBank/DDBJ databases">
        <title>Sequencing the genomes of 1000 actinobacteria strains.</title>
        <authorList>
            <person name="Klenk H.-P."/>
        </authorList>
    </citation>
    <scope>NUCLEOTIDE SEQUENCE [LARGE SCALE GENOMIC DNA]</scope>
    <source>
        <strain evidence="2 3">DSM 104001</strain>
    </source>
</reference>